<dbReference type="EMBL" id="JAUUCC010000112">
    <property type="protein sequence ID" value="MEE2054469.1"/>
    <property type="molecule type" value="Genomic_DNA"/>
</dbReference>
<feature type="domain" description="Chorismate-utilising enzyme C-terminal" evidence="2">
    <location>
        <begin position="114"/>
        <end position="371"/>
    </location>
</feature>
<dbReference type="RefSeq" id="WP_330161311.1">
    <property type="nucleotide sequence ID" value="NZ_BAAAJA010000047.1"/>
</dbReference>
<evidence type="ECO:0000313" key="3">
    <source>
        <dbReference type="EMBL" id="MEE2054469.1"/>
    </source>
</evidence>
<sequence>MPEQRTLAPAPSAVELLSSYRSGDVFFSTGAGALHATGVLGVADGVHGVDSLLAGAGPEGVVMGAVPFDGRRPARFLLPHTVRHAPAPPRGRAPGLRRRPLPGEWGTTPVPAPDEYRASIERAVALTGGDGGPDTVVAARGLRLHSTSVVDPSTALGNLVWRDPGEPVFAIDVPGPGEGDRTLLGTGPELLVSKRGGRVASHPLSGSVPRSADPTKDYRNRERLRASAGDRREHAVVVDAVAESLEPYCRTLVVPERPELVGTATMWHLSTRLEGTLLDADVPAHLLAAALRPAPAVCGSPSRPASGAIDAPEPFDRGFHSGAVGYSTARGDGEWVVAARCAEVSRRGMDAFVGGRVMSGSDPGAVLSETTDRMRALLFALGVR</sequence>
<gene>
    <name evidence="3" type="ORF">Q8A49_28640</name>
</gene>
<dbReference type="Pfam" id="PF00425">
    <property type="entry name" value="Chorismate_bind"/>
    <property type="match status" value="1"/>
</dbReference>
<evidence type="ECO:0000313" key="4">
    <source>
        <dbReference type="Proteomes" id="UP001348641"/>
    </source>
</evidence>
<evidence type="ECO:0000256" key="1">
    <source>
        <dbReference type="SAM" id="MobiDB-lite"/>
    </source>
</evidence>
<comment type="caution">
    <text evidence="3">The sequence shown here is derived from an EMBL/GenBank/DDBJ whole genome shotgun (WGS) entry which is preliminary data.</text>
</comment>
<evidence type="ECO:0000259" key="2">
    <source>
        <dbReference type="Pfam" id="PF00425"/>
    </source>
</evidence>
<feature type="region of interest" description="Disordered" evidence="1">
    <location>
        <begin position="197"/>
        <end position="216"/>
    </location>
</feature>
<dbReference type="InterPro" id="IPR005801">
    <property type="entry name" value="ADC_synthase"/>
</dbReference>
<protein>
    <submittedName>
        <fullName evidence="3">Chorismate-binding protein</fullName>
    </submittedName>
</protein>
<accession>A0ABU7KYV5</accession>
<dbReference type="SUPFAM" id="SSF56322">
    <property type="entry name" value="ADC synthase"/>
    <property type="match status" value="1"/>
</dbReference>
<proteinExistence type="predicted"/>
<dbReference type="PANTHER" id="PTHR42839">
    <property type="entry name" value="ISOCHORISMATE SYNTHASE ENTC"/>
    <property type="match status" value="1"/>
</dbReference>
<name>A0ABU7KYV5_9ACTN</name>
<organism evidence="3 4">
    <name type="scientific">Nocardiopsis tropica</name>
    <dbReference type="NCBI Taxonomy" id="109330"/>
    <lineage>
        <taxon>Bacteria</taxon>
        <taxon>Bacillati</taxon>
        <taxon>Actinomycetota</taxon>
        <taxon>Actinomycetes</taxon>
        <taxon>Streptosporangiales</taxon>
        <taxon>Nocardiopsidaceae</taxon>
        <taxon>Nocardiopsis</taxon>
    </lineage>
</organism>
<reference evidence="3 4" key="1">
    <citation type="submission" date="2023-07" db="EMBL/GenBank/DDBJ databases">
        <authorList>
            <person name="Girao M."/>
            <person name="Carvalho M.F."/>
        </authorList>
    </citation>
    <scope>NUCLEOTIDE SEQUENCE [LARGE SCALE GENOMIC DNA]</scope>
    <source>
        <strain evidence="3 4">66/93</strain>
    </source>
</reference>
<dbReference type="InterPro" id="IPR015890">
    <property type="entry name" value="Chorismate_C"/>
</dbReference>
<feature type="region of interest" description="Disordered" evidence="1">
    <location>
        <begin position="82"/>
        <end position="112"/>
    </location>
</feature>
<dbReference type="PANTHER" id="PTHR42839:SF2">
    <property type="entry name" value="ISOCHORISMATE SYNTHASE ENTC"/>
    <property type="match status" value="1"/>
</dbReference>
<dbReference type="Proteomes" id="UP001348641">
    <property type="component" value="Unassembled WGS sequence"/>
</dbReference>
<dbReference type="Gene3D" id="3.60.120.10">
    <property type="entry name" value="Anthranilate synthase"/>
    <property type="match status" value="1"/>
</dbReference>